<dbReference type="EMBL" id="ML119140">
    <property type="protein sequence ID" value="RPB10790.1"/>
    <property type="molecule type" value="Genomic_DNA"/>
</dbReference>
<sequence>MRGPLSPKLLLFLTCILLTSAREIDIHIDLDSPKSHHHETPFLSPGPQQVPDHYAKLDFDGLTEGDLVGKHAFLTFTNNIRVAHAGPLASSQPNGVIMNQYNPDERLTNPGFSIDNTTSTFETFDLLSLYMAPIYEPKTLPPLEFNVSVMGFGPQPGRVLSRMVTICGPEWPQKIELEDFKEVASVTVEMTSQIAPTGGPFMPSFIMDDVHIYWRRAVHDGEL</sequence>
<keyword evidence="1" id="KW-0732">Signal</keyword>
<name>A0A3N4KJT5_9PEZI</name>
<feature type="chain" id="PRO_5017993904" evidence="1">
    <location>
        <begin position="22"/>
        <end position="223"/>
    </location>
</feature>
<keyword evidence="3" id="KW-1185">Reference proteome</keyword>
<evidence type="ECO:0000313" key="3">
    <source>
        <dbReference type="Proteomes" id="UP000277580"/>
    </source>
</evidence>
<gene>
    <name evidence="2" type="ORF">P167DRAFT_606944</name>
</gene>
<feature type="signal peptide" evidence="1">
    <location>
        <begin position="1"/>
        <end position="21"/>
    </location>
</feature>
<reference evidence="2 3" key="1">
    <citation type="journal article" date="2018" name="Nat. Ecol. Evol.">
        <title>Pezizomycetes genomes reveal the molecular basis of ectomycorrhizal truffle lifestyle.</title>
        <authorList>
            <person name="Murat C."/>
            <person name="Payen T."/>
            <person name="Noel B."/>
            <person name="Kuo A."/>
            <person name="Morin E."/>
            <person name="Chen J."/>
            <person name="Kohler A."/>
            <person name="Krizsan K."/>
            <person name="Balestrini R."/>
            <person name="Da Silva C."/>
            <person name="Montanini B."/>
            <person name="Hainaut M."/>
            <person name="Levati E."/>
            <person name="Barry K.W."/>
            <person name="Belfiori B."/>
            <person name="Cichocki N."/>
            <person name="Clum A."/>
            <person name="Dockter R.B."/>
            <person name="Fauchery L."/>
            <person name="Guy J."/>
            <person name="Iotti M."/>
            <person name="Le Tacon F."/>
            <person name="Lindquist E.A."/>
            <person name="Lipzen A."/>
            <person name="Malagnac F."/>
            <person name="Mello A."/>
            <person name="Molinier V."/>
            <person name="Miyauchi S."/>
            <person name="Poulain J."/>
            <person name="Riccioni C."/>
            <person name="Rubini A."/>
            <person name="Sitrit Y."/>
            <person name="Splivallo R."/>
            <person name="Traeger S."/>
            <person name="Wang M."/>
            <person name="Zifcakova L."/>
            <person name="Wipf D."/>
            <person name="Zambonelli A."/>
            <person name="Paolocci F."/>
            <person name="Nowrousian M."/>
            <person name="Ottonello S."/>
            <person name="Baldrian P."/>
            <person name="Spatafora J.W."/>
            <person name="Henrissat B."/>
            <person name="Nagy L.G."/>
            <person name="Aury J.M."/>
            <person name="Wincker P."/>
            <person name="Grigoriev I.V."/>
            <person name="Bonfante P."/>
            <person name="Martin F.M."/>
        </authorList>
    </citation>
    <scope>NUCLEOTIDE SEQUENCE [LARGE SCALE GENOMIC DNA]</scope>
    <source>
        <strain evidence="2 3">CCBAS932</strain>
    </source>
</reference>
<dbReference type="OrthoDB" id="5287532at2759"/>
<proteinExistence type="predicted"/>
<protein>
    <submittedName>
        <fullName evidence="2">Uncharacterized protein</fullName>
    </submittedName>
</protein>
<evidence type="ECO:0000313" key="2">
    <source>
        <dbReference type="EMBL" id="RPB10790.1"/>
    </source>
</evidence>
<organism evidence="2 3">
    <name type="scientific">Morchella conica CCBAS932</name>
    <dbReference type="NCBI Taxonomy" id="1392247"/>
    <lineage>
        <taxon>Eukaryota</taxon>
        <taxon>Fungi</taxon>
        <taxon>Dikarya</taxon>
        <taxon>Ascomycota</taxon>
        <taxon>Pezizomycotina</taxon>
        <taxon>Pezizomycetes</taxon>
        <taxon>Pezizales</taxon>
        <taxon>Morchellaceae</taxon>
        <taxon>Morchella</taxon>
    </lineage>
</organism>
<dbReference type="Proteomes" id="UP000277580">
    <property type="component" value="Unassembled WGS sequence"/>
</dbReference>
<evidence type="ECO:0000256" key="1">
    <source>
        <dbReference type="SAM" id="SignalP"/>
    </source>
</evidence>
<dbReference type="AlphaFoldDB" id="A0A3N4KJT5"/>
<accession>A0A3N4KJT5</accession>
<dbReference type="InParanoid" id="A0A3N4KJT5"/>